<name>A0A2S5SQI6_9BURK</name>
<reference evidence="3 4" key="1">
    <citation type="submission" date="2018-02" db="EMBL/GenBank/DDBJ databases">
        <title>Reclassifiation of [Polyangium] brachysporum DSM 7029 as Guopingzhaonella breviflexa gen. nov., sp. nov., a member of the family Comamonadaceae.</title>
        <authorList>
            <person name="Tang B."/>
        </authorList>
    </citation>
    <scope>NUCLEOTIDE SEQUENCE [LARGE SCALE GENOMIC DNA]</scope>
    <source>
        <strain evidence="3 4">BCRC 80649</strain>
    </source>
</reference>
<evidence type="ECO:0000313" key="4">
    <source>
        <dbReference type="Proteomes" id="UP000238605"/>
    </source>
</evidence>
<evidence type="ECO:0000259" key="2">
    <source>
        <dbReference type="Pfam" id="PF00561"/>
    </source>
</evidence>
<proteinExistence type="predicted"/>
<dbReference type="AlphaFoldDB" id="A0A2S5SQI6"/>
<evidence type="ECO:0000256" key="1">
    <source>
        <dbReference type="SAM" id="SignalP"/>
    </source>
</evidence>
<comment type="caution">
    <text evidence="3">The sequence shown here is derived from an EMBL/GenBank/DDBJ whole genome shotgun (WGS) entry which is preliminary data.</text>
</comment>
<dbReference type="InterPro" id="IPR029058">
    <property type="entry name" value="AB_hydrolase_fold"/>
</dbReference>
<evidence type="ECO:0000313" key="3">
    <source>
        <dbReference type="EMBL" id="PPE64969.1"/>
    </source>
</evidence>
<dbReference type="SUPFAM" id="SSF53474">
    <property type="entry name" value="alpha/beta-Hydrolases"/>
    <property type="match status" value="1"/>
</dbReference>
<dbReference type="OrthoDB" id="2004167at2"/>
<keyword evidence="4" id="KW-1185">Reference proteome</keyword>
<feature type="chain" id="PRO_5015666619" evidence="1">
    <location>
        <begin position="28"/>
        <end position="311"/>
    </location>
</feature>
<dbReference type="RefSeq" id="WP_104303899.1">
    <property type="nucleotide sequence ID" value="NZ_PSNX01000019.1"/>
</dbReference>
<organism evidence="3 4">
    <name type="scientific">Caldimonas caldifontis</name>
    <dbReference type="NCBI Taxonomy" id="1452508"/>
    <lineage>
        <taxon>Bacteria</taxon>
        <taxon>Pseudomonadati</taxon>
        <taxon>Pseudomonadota</taxon>
        <taxon>Betaproteobacteria</taxon>
        <taxon>Burkholderiales</taxon>
        <taxon>Sphaerotilaceae</taxon>
        <taxon>Caldimonas</taxon>
    </lineage>
</organism>
<dbReference type="Pfam" id="PF00561">
    <property type="entry name" value="Abhydrolase_1"/>
    <property type="match status" value="1"/>
</dbReference>
<accession>A0A2S5SQI6</accession>
<feature type="signal peptide" evidence="1">
    <location>
        <begin position="1"/>
        <end position="27"/>
    </location>
</feature>
<dbReference type="EMBL" id="PSNX01000019">
    <property type="protein sequence ID" value="PPE64969.1"/>
    <property type="molecule type" value="Genomic_DNA"/>
</dbReference>
<dbReference type="Gene3D" id="3.40.50.1820">
    <property type="entry name" value="alpha/beta hydrolase"/>
    <property type="match status" value="1"/>
</dbReference>
<dbReference type="InterPro" id="IPR000073">
    <property type="entry name" value="AB_hydrolase_1"/>
</dbReference>
<gene>
    <name evidence="3" type="ORF">C1704_16820</name>
</gene>
<dbReference type="Proteomes" id="UP000238605">
    <property type="component" value="Unassembled WGS sequence"/>
</dbReference>
<keyword evidence="1" id="KW-0732">Signal</keyword>
<feature type="domain" description="AB hydrolase-1" evidence="2">
    <location>
        <begin position="36"/>
        <end position="254"/>
    </location>
</feature>
<sequence>MKRRFVRGALALACLATAAALPLSAQADTYTQTRHPIVLVHGLFGFDAVGPIDYWYGIPSALRSGGARVYVSQQSAANASEVRGEQLLAELRRLKAAHGHQKFNLIGHSHGGHTIRYVAAVAPDLVASVTTVGTPHLGSPVADVIRAGTGVTGTTATLTALVNGFANVISVLSGSPGLPQNSEAAMISLTTQGSAAFNQRFPQGRPTSHCGTGPASVNGVRYYSASGTSVLTNVLDPLDGFLGLSSLAFWGQDNDGLVGRCSSRWGTVLRDNYPWNHLDEVNQAFGLRGLFTPDPVAFYRTQANRLKQAGL</sequence>
<protein>
    <submittedName>
        <fullName evidence="3">Lipase</fullName>
    </submittedName>
</protein>